<keyword evidence="8 14" id="KW-1133">Transmembrane helix</keyword>
<dbReference type="Proteomes" id="UP000053617">
    <property type="component" value="Unassembled WGS sequence"/>
</dbReference>
<dbReference type="VEuPathDB" id="FungiDB:Z518_05266"/>
<feature type="transmembrane region" description="Helical" evidence="14">
    <location>
        <begin position="378"/>
        <end position="401"/>
    </location>
</feature>
<dbReference type="EMBL" id="KN847478">
    <property type="protein sequence ID" value="KIX04398.1"/>
    <property type="molecule type" value="Genomic_DNA"/>
</dbReference>
<dbReference type="GO" id="GO:0015228">
    <property type="term" value="F:coenzyme A transmembrane transporter activity"/>
    <property type="evidence" value="ECO:0007669"/>
    <property type="project" value="EnsemblFungi"/>
</dbReference>
<evidence type="ECO:0000256" key="13">
    <source>
        <dbReference type="SAM" id="MobiDB-lite"/>
    </source>
</evidence>
<keyword evidence="9" id="KW-0496">Mitochondrion</keyword>
<comment type="similarity">
    <text evidence="12">Belongs to the mitochondrial carrier (TC 2.A.29) family.</text>
</comment>
<evidence type="ECO:0000256" key="2">
    <source>
        <dbReference type="ARBA" id="ARBA00004448"/>
    </source>
</evidence>
<evidence type="ECO:0000313" key="15">
    <source>
        <dbReference type="EMBL" id="KIX04398.1"/>
    </source>
</evidence>
<evidence type="ECO:0000256" key="4">
    <source>
        <dbReference type="ARBA" id="ARBA00022448"/>
    </source>
</evidence>
<feature type="repeat" description="Solcar" evidence="11">
    <location>
        <begin position="69"/>
        <end position="160"/>
    </location>
</feature>
<dbReference type="InterPro" id="IPR018108">
    <property type="entry name" value="MCP_transmembrane"/>
</dbReference>
<sequence>MHIPASGHAAATLPPSQPSEMESRGSSRLLEEPLSQSSQRRIFSKTDPPRTLQDPVPRESKHLDKRSLDYILRSGFAGGLAGCAAKTVVGPLDRVKILFQASNPQFAKYTGSWFGVVTAMHDINKQDGLRGLFRGHSATLLRIFPYAGIKFLAYEQIRAFVIPGKAHETPLRRFLSGSLAGITSVFFTYPLEVIRVRLAFETKRDSRSSLTRICQQIYHEQPPQPEALAGHNSIAVASSVARKAAPKSGLVNFYRGFSPTLLGMLPYAGMSFLTHDTIGDLFRHPSLAPYTVLRSTATAPTPPVDGSGRTTKAYPRSQLNAPAELISGALAALVSQTASYPLEVIRRRMQVGGVIGDGHRLGISETARRIWLERGWRGFFVGLTIGYIKVIPMGATSFYVYERAKWLMGI</sequence>
<evidence type="ECO:0000256" key="3">
    <source>
        <dbReference type="ARBA" id="ARBA00021935"/>
    </source>
</evidence>
<feature type="repeat" description="Solcar" evidence="11">
    <location>
        <begin position="168"/>
        <end position="281"/>
    </location>
</feature>
<evidence type="ECO:0000256" key="12">
    <source>
        <dbReference type="RuleBase" id="RU000488"/>
    </source>
</evidence>
<evidence type="ECO:0000256" key="11">
    <source>
        <dbReference type="PROSITE-ProRule" id="PRU00282"/>
    </source>
</evidence>
<comment type="subcellular location">
    <subcellularLocation>
        <location evidence="2">Mitochondrion inner membrane</location>
        <topology evidence="2">Multi-pass membrane protein</topology>
    </subcellularLocation>
</comment>
<keyword evidence="5 11" id="KW-0812">Transmembrane</keyword>
<dbReference type="GO" id="GO:0005743">
    <property type="term" value="C:mitochondrial inner membrane"/>
    <property type="evidence" value="ECO:0007669"/>
    <property type="project" value="UniProtKB-SubCell"/>
</dbReference>
<evidence type="ECO:0000256" key="1">
    <source>
        <dbReference type="ARBA" id="ARBA00002238"/>
    </source>
</evidence>
<feature type="repeat" description="Solcar" evidence="11">
    <location>
        <begin position="319"/>
        <end position="407"/>
    </location>
</feature>
<dbReference type="Gene3D" id="1.50.40.10">
    <property type="entry name" value="Mitochondrial carrier domain"/>
    <property type="match status" value="1"/>
</dbReference>
<evidence type="ECO:0000256" key="9">
    <source>
        <dbReference type="ARBA" id="ARBA00023128"/>
    </source>
</evidence>
<dbReference type="InterPro" id="IPR002067">
    <property type="entry name" value="MCP"/>
</dbReference>
<dbReference type="SUPFAM" id="SSF103506">
    <property type="entry name" value="Mitochondrial carrier"/>
    <property type="match status" value="1"/>
</dbReference>
<dbReference type="STRING" id="1442369.A0A0D2H1T3"/>
<evidence type="ECO:0000256" key="8">
    <source>
        <dbReference type="ARBA" id="ARBA00022989"/>
    </source>
</evidence>
<dbReference type="HOGENOM" id="CLU_015166_10_0_1"/>
<dbReference type="GeneID" id="25293337"/>
<evidence type="ECO:0000313" key="16">
    <source>
        <dbReference type="Proteomes" id="UP000053617"/>
    </source>
</evidence>
<keyword evidence="10 11" id="KW-0472">Membrane</keyword>
<accession>A0A0D2H1T3</accession>
<evidence type="ECO:0000256" key="7">
    <source>
        <dbReference type="ARBA" id="ARBA00022792"/>
    </source>
</evidence>
<evidence type="ECO:0000256" key="6">
    <source>
        <dbReference type="ARBA" id="ARBA00022737"/>
    </source>
</evidence>
<keyword evidence="7" id="KW-0999">Mitochondrion inner membrane</keyword>
<dbReference type="PROSITE" id="PS50920">
    <property type="entry name" value="SOLCAR"/>
    <property type="match status" value="3"/>
</dbReference>
<proteinExistence type="inferred from homology"/>
<dbReference type="InterPro" id="IPR023395">
    <property type="entry name" value="MCP_dom_sf"/>
</dbReference>
<reference evidence="15 16" key="1">
    <citation type="submission" date="2015-01" db="EMBL/GenBank/DDBJ databases">
        <title>The Genome Sequence of Rhinocladiella mackenzie CBS 650.93.</title>
        <authorList>
            <consortium name="The Broad Institute Genomics Platform"/>
            <person name="Cuomo C."/>
            <person name="de Hoog S."/>
            <person name="Gorbushina A."/>
            <person name="Stielow B."/>
            <person name="Teixiera M."/>
            <person name="Abouelleil A."/>
            <person name="Chapman S.B."/>
            <person name="Priest M."/>
            <person name="Young S.K."/>
            <person name="Wortman J."/>
            <person name="Nusbaum C."/>
            <person name="Birren B."/>
        </authorList>
    </citation>
    <scope>NUCLEOTIDE SEQUENCE [LARGE SCALE GENOMIC DNA]</scope>
    <source>
        <strain evidence="15 16">CBS 650.93</strain>
    </source>
</reference>
<dbReference type="PRINTS" id="PR00926">
    <property type="entry name" value="MITOCARRIER"/>
</dbReference>
<feature type="compositionally biased region" description="Basic and acidic residues" evidence="13">
    <location>
        <begin position="21"/>
        <end position="31"/>
    </location>
</feature>
<keyword evidence="6" id="KW-0677">Repeat</keyword>
<evidence type="ECO:0000256" key="10">
    <source>
        <dbReference type="ARBA" id="ARBA00023136"/>
    </source>
</evidence>
<evidence type="ECO:0000256" key="14">
    <source>
        <dbReference type="SAM" id="Phobius"/>
    </source>
</evidence>
<gene>
    <name evidence="15" type="ORF">Z518_05266</name>
</gene>
<dbReference type="OrthoDB" id="270584at2759"/>
<organism evidence="15 16">
    <name type="scientific">Rhinocladiella mackenziei CBS 650.93</name>
    <dbReference type="NCBI Taxonomy" id="1442369"/>
    <lineage>
        <taxon>Eukaryota</taxon>
        <taxon>Fungi</taxon>
        <taxon>Dikarya</taxon>
        <taxon>Ascomycota</taxon>
        <taxon>Pezizomycotina</taxon>
        <taxon>Eurotiomycetes</taxon>
        <taxon>Chaetothyriomycetidae</taxon>
        <taxon>Chaetothyriales</taxon>
        <taxon>Herpotrichiellaceae</taxon>
        <taxon>Rhinocladiella</taxon>
    </lineage>
</organism>
<dbReference type="AlphaFoldDB" id="A0A0D2H1T3"/>
<evidence type="ECO:0000256" key="5">
    <source>
        <dbReference type="ARBA" id="ARBA00022692"/>
    </source>
</evidence>
<protein>
    <recommendedName>
        <fullName evidence="3">Mitochondrial thiamine pyrophosphate carrier 1</fullName>
    </recommendedName>
</protein>
<dbReference type="RefSeq" id="XP_013271534.1">
    <property type="nucleotide sequence ID" value="XM_013416080.1"/>
</dbReference>
<dbReference type="PANTHER" id="PTHR24089">
    <property type="entry name" value="SOLUTE CARRIER FAMILY 25"/>
    <property type="match status" value="1"/>
</dbReference>
<feature type="region of interest" description="Disordered" evidence="13">
    <location>
        <begin position="1"/>
        <end position="60"/>
    </location>
</feature>
<keyword evidence="4 12" id="KW-0813">Transport</keyword>
<comment type="function">
    <text evidence="1">Mitochondrial transporter that mediates uptake of thiamine pyrophosphate (ThPP) into mitochondria.</text>
</comment>
<keyword evidence="16" id="KW-1185">Reference proteome</keyword>
<name>A0A0D2H1T3_9EURO</name>
<dbReference type="Pfam" id="PF00153">
    <property type="entry name" value="Mito_carr"/>
    <property type="match status" value="3"/>
</dbReference>